<dbReference type="InterPro" id="IPR016024">
    <property type="entry name" value="ARM-type_fold"/>
</dbReference>
<dbReference type="Gene3D" id="1.25.10.10">
    <property type="entry name" value="Leucine-rich Repeat Variant"/>
    <property type="match status" value="1"/>
</dbReference>
<evidence type="ECO:0000313" key="1">
    <source>
        <dbReference type="EMBL" id="KAF4407892.1"/>
    </source>
</evidence>
<dbReference type="EMBL" id="WHPN01000298">
    <property type="protein sequence ID" value="KAF4407892.1"/>
    <property type="molecule type" value="Genomic_DNA"/>
</dbReference>
<dbReference type="SMART" id="SM00567">
    <property type="entry name" value="EZ_HEAT"/>
    <property type="match status" value="3"/>
</dbReference>
<organism evidence="1 2">
    <name type="scientific">Streptomyces lycii</name>
    <dbReference type="NCBI Taxonomy" id="2654337"/>
    <lineage>
        <taxon>Bacteria</taxon>
        <taxon>Bacillati</taxon>
        <taxon>Actinomycetota</taxon>
        <taxon>Actinomycetes</taxon>
        <taxon>Kitasatosporales</taxon>
        <taxon>Streptomycetaceae</taxon>
        <taxon>Streptomyces</taxon>
    </lineage>
</organism>
<dbReference type="InterPro" id="IPR004155">
    <property type="entry name" value="PBS_lyase_HEAT"/>
</dbReference>
<keyword evidence="2" id="KW-1185">Reference proteome</keyword>
<comment type="caution">
    <text evidence="1">The sequence shown here is derived from an EMBL/GenBank/DDBJ whole genome shotgun (WGS) entry which is preliminary data.</text>
</comment>
<dbReference type="RefSeq" id="WP_156206539.1">
    <property type="nucleotide sequence ID" value="NZ_WHPN01000298.1"/>
</dbReference>
<dbReference type="SUPFAM" id="SSF48371">
    <property type="entry name" value="ARM repeat"/>
    <property type="match status" value="1"/>
</dbReference>
<proteinExistence type="predicted"/>
<accession>A0ABQ7FG58</accession>
<evidence type="ECO:0008006" key="3">
    <source>
        <dbReference type="Google" id="ProtNLM"/>
    </source>
</evidence>
<dbReference type="Pfam" id="PF03130">
    <property type="entry name" value="HEAT_PBS"/>
    <property type="match status" value="1"/>
</dbReference>
<dbReference type="InterPro" id="IPR011989">
    <property type="entry name" value="ARM-like"/>
</dbReference>
<dbReference type="Proteomes" id="UP000621266">
    <property type="component" value="Unassembled WGS sequence"/>
</dbReference>
<name>A0ABQ7FG58_9ACTN</name>
<gene>
    <name evidence="1" type="ORF">GCU69_17180</name>
</gene>
<reference evidence="1 2" key="1">
    <citation type="submission" date="2019-10" db="EMBL/GenBank/DDBJ databases">
        <title>Streptomyces tenebrisbrunneis sp.nov., an endogenous actinomycete isolated from of Lycium ruthenicum.</title>
        <authorList>
            <person name="Ma L."/>
        </authorList>
    </citation>
    <scope>NUCLEOTIDE SEQUENCE [LARGE SCALE GENOMIC DNA]</scope>
    <source>
        <strain evidence="1 2">TRM 66187</strain>
    </source>
</reference>
<protein>
    <recommendedName>
        <fullName evidence="3">Adenylosuccinate lyase</fullName>
    </recommendedName>
</protein>
<sequence length="211" mass="22145">MDDEEFRGLAERVRGESAGAGQSAACQELTRLARRALRDDGPAARDELALVLTEPGQPLWARELAAFALGCAGDRRAFETLVLLLNHRDPPRCAAAAQALARLGDPRTARAAAALATNPLRTAYALHPVRLLTALRAPESVPALTATLERLLAAGGQGGVAVYGRIALACVEGLGELGDPRAVPALTAATVHPRLNRAAEQALHRLLPEPA</sequence>
<evidence type="ECO:0000313" key="2">
    <source>
        <dbReference type="Proteomes" id="UP000621266"/>
    </source>
</evidence>